<gene>
    <name evidence="1" type="ORF">LCPAC406_01850</name>
</gene>
<evidence type="ECO:0000313" key="1">
    <source>
        <dbReference type="EMBL" id="QBK93871.1"/>
    </source>
</evidence>
<reference evidence="1" key="1">
    <citation type="journal article" date="2019" name="MBio">
        <title>Virus Genomes from Deep Sea Sediments Expand the Ocean Megavirome and Support Independent Origins of Viral Gigantism.</title>
        <authorList>
            <person name="Backstrom D."/>
            <person name="Yutin N."/>
            <person name="Jorgensen S.L."/>
            <person name="Dharamshi J."/>
            <person name="Homa F."/>
            <person name="Zaremba-Niedwiedzka K."/>
            <person name="Spang A."/>
            <person name="Wolf Y.I."/>
            <person name="Koonin E.V."/>
            <person name="Ettema T.J."/>
        </authorList>
    </citation>
    <scope>NUCLEOTIDE SEQUENCE</scope>
</reference>
<sequence>MNSLVEHSDEDVTWAIMEFITKDLNKILLEACIGNHVRIVKYVQIKIRLQLCPMCLEGKRIADNDLIWEVKWKGKRDYKHYMEKRANDGRMQAECRKIAKDKDNAEMIELLSYCYYNNKYRSFEDDGRKMITVSEVKHD</sequence>
<dbReference type="EMBL" id="MK500606">
    <property type="protein sequence ID" value="QBK93871.1"/>
    <property type="molecule type" value="Genomic_DNA"/>
</dbReference>
<proteinExistence type="predicted"/>
<organism evidence="1">
    <name type="scientific">Pithovirus LCPAC406</name>
    <dbReference type="NCBI Taxonomy" id="2506599"/>
    <lineage>
        <taxon>Viruses</taxon>
        <taxon>Pithoviruses</taxon>
    </lineage>
</organism>
<name>A0A481ZI66_9VIRU</name>
<accession>A0A481ZI66</accession>
<protein>
    <submittedName>
        <fullName evidence="1">Uncharacterized protein</fullName>
    </submittedName>
</protein>